<dbReference type="EMBL" id="BAAAQN010000083">
    <property type="protein sequence ID" value="GAA2061578.1"/>
    <property type="molecule type" value="Genomic_DNA"/>
</dbReference>
<sequence length="223" mass="22697">MNAKEAQHVATLTVWKFHEADGAEKLLGQLEQMQKQELVSIKDGAVVAWPEQAKKPKTRQLSNLTGSGALGGAFWGLLFGLIFFVPLLGAAIGAAAGALGGSMADVGISKDFIEQVKAKIKPGTSALFLLTQDAVADRVKPAFEGAHAELISTNLSAEQEAQLRAAFSEDESYAAGAADAASAVKSGAVKAGAVKPGAVKPGAAKPGVAKPGPAKPAEAGAKK</sequence>
<gene>
    <name evidence="3" type="ORF">GCM10009839_85820</name>
</gene>
<keyword evidence="2" id="KW-1133">Transmembrane helix</keyword>
<evidence type="ECO:0000256" key="1">
    <source>
        <dbReference type="SAM" id="MobiDB-lite"/>
    </source>
</evidence>
<evidence type="ECO:0000256" key="2">
    <source>
        <dbReference type="SAM" id="Phobius"/>
    </source>
</evidence>
<protein>
    <recommendedName>
        <fullName evidence="5">DUF1269 domain-containing protein</fullName>
    </recommendedName>
</protein>
<keyword evidence="4" id="KW-1185">Reference proteome</keyword>
<dbReference type="InterPro" id="IPR009200">
    <property type="entry name" value="DUF1269_membrane"/>
</dbReference>
<dbReference type="Proteomes" id="UP001500751">
    <property type="component" value="Unassembled WGS sequence"/>
</dbReference>
<dbReference type="Pfam" id="PF06897">
    <property type="entry name" value="DUF1269"/>
    <property type="match status" value="1"/>
</dbReference>
<proteinExistence type="predicted"/>
<comment type="caution">
    <text evidence="3">The sequence shown here is derived from an EMBL/GenBank/DDBJ whole genome shotgun (WGS) entry which is preliminary data.</text>
</comment>
<feature type="transmembrane region" description="Helical" evidence="2">
    <location>
        <begin position="73"/>
        <end position="100"/>
    </location>
</feature>
<reference evidence="4" key="1">
    <citation type="journal article" date="2019" name="Int. J. Syst. Evol. Microbiol.">
        <title>The Global Catalogue of Microorganisms (GCM) 10K type strain sequencing project: providing services to taxonomists for standard genome sequencing and annotation.</title>
        <authorList>
            <consortium name="The Broad Institute Genomics Platform"/>
            <consortium name="The Broad Institute Genome Sequencing Center for Infectious Disease"/>
            <person name="Wu L."/>
            <person name="Ma J."/>
        </authorList>
    </citation>
    <scope>NUCLEOTIDE SEQUENCE [LARGE SCALE GENOMIC DNA]</scope>
    <source>
        <strain evidence="4">JCM 16014</strain>
    </source>
</reference>
<feature type="region of interest" description="Disordered" evidence="1">
    <location>
        <begin position="195"/>
        <end position="223"/>
    </location>
</feature>
<accession>A0ABP5H025</accession>
<evidence type="ECO:0000313" key="3">
    <source>
        <dbReference type="EMBL" id="GAA2061578.1"/>
    </source>
</evidence>
<keyword evidence="2" id="KW-0472">Membrane</keyword>
<name>A0ABP5H025_9ACTN</name>
<evidence type="ECO:0008006" key="5">
    <source>
        <dbReference type="Google" id="ProtNLM"/>
    </source>
</evidence>
<keyword evidence="2" id="KW-0812">Transmembrane</keyword>
<evidence type="ECO:0000313" key="4">
    <source>
        <dbReference type="Proteomes" id="UP001500751"/>
    </source>
</evidence>
<organism evidence="3 4">
    <name type="scientific">Catenulispora yoronensis</name>
    <dbReference type="NCBI Taxonomy" id="450799"/>
    <lineage>
        <taxon>Bacteria</taxon>
        <taxon>Bacillati</taxon>
        <taxon>Actinomycetota</taxon>
        <taxon>Actinomycetes</taxon>
        <taxon>Catenulisporales</taxon>
        <taxon>Catenulisporaceae</taxon>
        <taxon>Catenulispora</taxon>
    </lineage>
</organism>